<comment type="caution">
    <text evidence="13">The sequence shown here is derived from an EMBL/GenBank/DDBJ whole genome shotgun (WGS) entry which is preliminary data.</text>
</comment>
<comment type="pathway">
    <text evidence="3">Purine metabolism; 3',5'-cyclic di-GMP biosynthesis.</text>
</comment>
<protein>
    <recommendedName>
        <fullName evidence="4">diguanylate cyclase</fullName>
        <ecNumber evidence="4">2.7.7.65</ecNumber>
    </recommendedName>
</protein>
<keyword evidence="5" id="KW-1003">Cell membrane</keyword>
<dbReference type="Pfam" id="PF02743">
    <property type="entry name" value="dCache_1"/>
    <property type="match status" value="1"/>
</dbReference>
<dbReference type="InterPro" id="IPR043128">
    <property type="entry name" value="Rev_trsase/Diguanyl_cyclase"/>
</dbReference>
<evidence type="ECO:0000256" key="11">
    <source>
        <dbReference type="SAM" id="Phobius"/>
    </source>
</evidence>
<name>A0ABX4ZXR9_9ENTR</name>
<dbReference type="InterPro" id="IPR029787">
    <property type="entry name" value="Nucleotide_cyclase"/>
</dbReference>
<dbReference type="Gene3D" id="3.30.450.20">
    <property type="entry name" value="PAS domain"/>
    <property type="match status" value="2"/>
</dbReference>
<sequence>MITSLNFRRPLNICFSALSFTLVIVCFLITLAQWADIKESCKRQNRLYINNVTLFFNKYLSGYENIVNEMARTAADQHKFNPNENDDLTLRNWLIERLRIMPDAVSIIHADNDGHFIRLPHLESHQEKGATWDPRKEPWFTIAVEDTDSAHYSVTKDIFTGKERVLTISLPVINGMDGSNNGVLAINLDVEKSEEILNSTYPPMKSRTFVMTKDGQMVISPGYKIADSTLKAIASNASAFRGDFYRNGFYYFYRTIGPQEWFVVQEVAESEMKQLVRHGSIKVLYGMVLTQVILLFCWWALRAALNTIYMRITNGIRNGSIKQTAVEELLFDEIHSAQQRQEKISQDALTDGLTGLANRRAFDTDAEHYNALPNTHIAMIDIDNFKIINDTWGHTVGDVVLKATAELGLRLRGLENITLYRYGGEEIAVLFQDISQEKAQSYLEKWRISLNTRSFRESDLRVSFSAGICKMGGDSLSDVVAKADRLLYQAKKSGKNRILAS</sequence>
<dbReference type="Pfam" id="PF00990">
    <property type="entry name" value="GGDEF"/>
    <property type="match status" value="1"/>
</dbReference>
<comment type="catalytic activity">
    <reaction evidence="10">
        <text>2 GTP = 3',3'-c-di-GMP + 2 diphosphate</text>
        <dbReference type="Rhea" id="RHEA:24898"/>
        <dbReference type="ChEBI" id="CHEBI:33019"/>
        <dbReference type="ChEBI" id="CHEBI:37565"/>
        <dbReference type="ChEBI" id="CHEBI:58805"/>
        <dbReference type="EC" id="2.7.7.65"/>
    </reaction>
</comment>
<evidence type="ECO:0000256" key="8">
    <source>
        <dbReference type="ARBA" id="ARBA00023134"/>
    </source>
</evidence>
<dbReference type="CDD" id="cd01949">
    <property type="entry name" value="GGDEF"/>
    <property type="match status" value="1"/>
</dbReference>
<evidence type="ECO:0000256" key="2">
    <source>
        <dbReference type="ARBA" id="ARBA00004651"/>
    </source>
</evidence>
<proteinExistence type="predicted"/>
<organism evidence="13 14">
    <name type="scientific">Lelliottia aquatilis</name>
    <dbReference type="NCBI Taxonomy" id="2080838"/>
    <lineage>
        <taxon>Bacteria</taxon>
        <taxon>Pseudomonadati</taxon>
        <taxon>Pseudomonadota</taxon>
        <taxon>Gammaproteobacteria</taxon>
        <taxon>Enterobacterales</taxon>
        <taxon>Enterobacteriaceae</taxon>
        <taxon>Lelliottia</taxon>
    </lineage>
</organism>
<evidence type="ECO:0000256" key="10">
    <source>
        <dbReference type="ARBA" id="ARBA00034247"/>
    </source>
</evidence>
<dbReference type="PANTHER" id="PTHR45138:SF9">
    <property type="entry name" value="DIGUANYLATE CYCLASE DGCM-RELATED"/>
    <property type="match status" value="1"/>
</dbReference>
<dbReference type="Gene3D" id="3.30.70.270">
    <property type="match status" value="1"/>
</dbReference>
<evidence type="ECO:0000313" key="13">
    <source>
        <dbReference type="EMBL" id="POZ20738.1"/>
    </source>
</evidence>
<keyword evidence="8" id="KW-0547">Nucleotide-binding</keyword>
<gene>
    <name evidence="13" type="ORF">C3712_17790</name>
</gene>
<dbReference type="PROSITE" id="PS50887">
    <property type="entry name" value="GGDEF"/>
    <property type="match status" value="1"/>
</dbReference>
<evidence type="ECO:0000259" key="12">
    <source>
        <dbReference type="PROSITE" id="PS50887"/>
    </source>
</evidence>
<evidence type="ECO:0000256" key="5">
    <source>
        <dbReference type="ARBA" id="ARBA00022475"/>
    </source>
</evidence>
<dbReference type="PANTHER" id="PTHR45138">
    <property type="entry name" value="REGULATORY COMPONENTS OF SENSORY TRANSDUCTION SYSTEM"/>
    <property type="match status" value="1"/>
</dbReference>
<evidence type="ECO:0000256" key="9">
    <source>
        <dbReference type="ARBA" id="ARBA00023136"/>
    </source>
</evidence>
<dbReference type="InterPro" id="IPR050469">
    <property type="entry name" value="Diguanylate_Cyclase"/>
</dbReference>
<evidence type="ECO:0000256" key="4">
    <source>
        <dbReference type="ARBA" id="ARBA00012528"/>
    </source>
</evidence>
<dbReference type="EC" id="2.7.7.65" evidence="4"/>
<keyword evidence="7 11" id="KW-1133">Transmembrane helix</keyword>
<dbReference type="InterPro" id="IPR033479">
    <property type="entry name" value="dCache_1"/>
</dbReference>
<comment type="cofactor">
    <cofactor evidence="1">
        <name>Mg(2+)</name>
        <dbReference type="ChEBI" id="CHEBI:18420"/>
    </cofactor>
</comment>
<dbReference type="SMART" id="SM00267">
    <property type="entry name" value="GGDEF"/>
    <property type="match status" value="1"/>
</dbReference>
<keyword evidence="8" id="KW-0342">GTP-binding</keyword>
<comment type="subcellular location">
    <subcellularLocation>
        <location evidence="2">Cell membrane</location>
        <topology evidence="2">Multi-pass membrane protein</topology>
    </subcellularLocation>
</comment>
<keyword evidence="14" id="KW-1185">Reference proteome</keyword>
<dbReference type="InterPro" id="IPR000160">
    <property type="entry name" value="GGDEF_dom"/>
</dbReference>
<feature type="transmembrane region" description="Helical" evidence="11">
    <location>
        <begin position="12"/>
        <end position="35"/>
    </location>
</feature>
<evidence type="ECO:0000313" key="14">
    <source>
        <dbReference type="Proteomes" id="UP000237025"/>
    </source>
</evidence>
<dbReference type="RefSeq" id="WP_103950044.1">
    <property type="nucleotide sequence ID" value="NZ_PQVT01000017.1"/>
</dbReference>
<feature type="domain" description="GGDEF" evidence="12">
    <location>
        <begin position="373"/>
        <end position="501"/>
    </location>
</feature>
<dbReference type="SUPFAM" id="SSF55073">
    <property type="entry name" value="Nucleotide cyclase"/>
    <property type="match status" value="1"/>
</dbReference>
<dbReference type="Proteomes" id="UP000237025">
    <property type="component" value="Unassembled WGS sequence"/>
</dbReference>
<reference evidence="13 14" key="1">
    <citation type="submission" date="2018-02" db="EMBL/GenBank/DDBJ databases">
        <title>Lelliotia aquatilis sp. nov., isolated from drinking water.</title>
        <authorList>
            <person name="Kaempfer P."/>
            <person name="Glaeser S."/>
            <person name="Exner M."/>
            <person name="Doijad S."/>
            <person name="Chakraborty T."/>
        </authorList>
    </citation>
    <scope>NUCLEOTIDE SEQUENCE [LARGE SCALE GENOMIC DNA]</scope>
    <source>
        <strain evidence="13 14">6331-17</strain>
    </source>
</reference>
<evidence type="ECO:0000256" key="6">
    <source>
        <dbReference type="ARBA" id="ARBA00022692"/>
    </source>
</evidence>
<dbReference type="EMBL" id="PQVW01000016">
    <property type="protein sequence ID" value="POZ20738.1"/>
    <property type="molecule type" value="Genomic_DNA"/>
</dbReference>
<keyword evidence="9 11" id="KW-0472">Membrane</keyword>
<evidence type="ECO:0000256" key="7">
    <source>
        <dbReference type="ARBA" id="ARBA00022989"/>
    </source>
</evidence>
<evidence type="ECO:0000256" key="1">
    <source>
        <dbReference type="ARBA" id="ARBA00001946"/>
    </source>
</evidence>
<evidence type="ECO:0000256" key="3">
    <source>
        <dbReference type="ARBA" id="ARBA00004665"/>
    </source>
</evidence>
<dbReference type="NCBIfam" id="TIGR00254">
    <property type="entry name" value="GGDEF"/>
    <property type="match status" value="1"/>
</dbReference>
<keyword evidence="6 11" id="KW-0812">Transmembrane</keyword>
<accession>A0ABX4ZXR9</accession>
<feature type="transmembrane region" description="Helical" evidence="11">
    <location>
        <begin position="283"/>
        <end position="301"/>
    </location>
</feature>